<evidence type="ECO:0000256" key="2">
    <source>
        <dbReference type="ARBA" id="ARBA00022801"/>
    </source>
</evidence>
<keyword evidence="7" id="KW-1185">Reference proteome</keyword>
<reference evidence="6 7" key="1">
    <citation type="submission" date="2018-05" db="EMBL/GenBank/DDBJ databases">
        <title>Complete Genome Sequence of the Nonylphenol-Degrading Bacterium Sphingobium amiense DSM 16289T.</title>
        <authorList>
            <person name="Ootsuka M."/>
            <person name="Nishizawa T."/>
            <person name="Ohta H."/>
        </authorList>
    </citation>
    <scope>NUCLEOTIDE SEQUENCE [LARGE SCALE GENOMIC DNA]</scope>
    <source>
        <strain evidence="6 7">DSM 16289</strain>
    </source>
</reference>
<dbReference type="AlphaFoldDB" id="A0A494W023"/>
<evidence type="ECO:0000313" key="7">
    <source>
        <dbReference type="Proteomes" id="UP000279959"/>
    </source>
</evidence>
<organism evidence="6 7">
    <name type="scientific">Sphingobium amiense</name>
    <dbReference type="NCBI Taxonomy" id="135719"/>
    <lineage>
        <taxon>Bacteria</taxon>
        <taxon>Pseudomonadati</taxon>
        <taxon>Pseudomonadota</taxon>
        <taxon>Alphaproteobacteria</taxon>
        <taxon>Sphingomonadales</taxon>
        <taxon>Sphingomonadaceae</taxon>
        <taxon>Sphingobium</taxon>
    </lineage>
</organism>
<proteinExistence type="predicted"/>
<dbReference type="InterPro" id="IPR036397">
    <property type="entry name" value="RNaseH_sf"/>
</dbReference>
<evidence type="ECO:0000256" key="1">
    <source>
        <dbReference type="ARBA" id="ARBA00022722"/>
    </source>
</evidence>
<dbReference type="Pfam" id="PF00929">
    <property type="entry name" value="RNase_T"/>
    <property type="match status" value="1"/>
</dbReference>
<dbReference type="KEGG" id="sami:SAMIE_1015250"/>
<dbReference type="SUPFAM" id="SSF53098">
    <property type="entry name" value="Ribonuclease H-like"/>
    <property type="match status" value="1"/>
</dbReference>
<dbReference type="InterPro" id="IPR013520">
    <property type="entry name" value="Ribonucl_H"/>
</dbReference>
<feature type="compositionally biased region" description="Low complexity" evidence="4">
    <location>
        <begin position="206"/>
        <end position="222"/>
    </location>
</feature>
<dbReference type="GO" id="GO:0003676">
    <property type="term" value="F:nucleic acid binding"/>
    <property type="evidence" value="ECO:0007669"/>
    <property type="project" value="InterPro"/>
</dbReference>
<dbReference type="GO" id="GO:0006259">
    <property type="term" value="P:DNA metabolic process"/>
    <property type="evidence" value="ECO:0007669"/>
    <property type="project" value="UniProtKB-ARBA"/>
</dbReference>
<accession>A0A494W023</accession>
<keyword evidence="2" id="KW-0378">Hydrolase</keyword>
<dbReference type="CDD" id="cd06127">
    <property type="entry name" value="DEDDh"/>
    <property type="match status" value="1"/>
</dbReference>
<gene>
    <name evidence="6" type="ORF">SAMIE_1015250</name>
</gene>
<evidence type="ECO:0000256" key="3">
    <source>
        <dbReference type="ARBA" id="ARBA00022839"/>
    </source>
</evidence>
<evidence type="ECO:0000313" key="6">
    <source>
        <dbReference type="EMBL" id="BBD98024.1"/>
    </source>
</evidence>
<keyword evidence="3 6" id="KW-0269">Exonuclease</keyword>
<dbReference type="PANTHER" id="PTHR30231:SF4">
    <property type="entry name" value="PROTEIN NEN2"/>
    <property type="match status" value="1"/>
</dbReference>
<dbReference type="EMBL" id="AP018664">
    <property type="protein sequence ID" value="BBD98024.1"/>
    <property type="molecule type" value="Genomic_DNA"/>
</dbReference>
<dbReference type="InterPro" id="IPR012337">
    <property type="entry name" value="RNaseH-like_sf"/>
</dbReference>
<dbReference type="Gene3D" id="3.30.420.10">
    <property type="entry name" value="Ribonuclease H-like superfamily/Ribonuclease H"/>
    <property type="match status" value="1"/>
</dbReference>
<protein>
    <submittedName>
        <fullName evidence="6">3'-5' exonuclease</fullName>
    </submittedName>
</protein>
<dbReference type="GO" id="GO:0008408">
    <property type="term" value="F:3'-5' exonuclease activity"/>
    <property type="evidence" value="ECO:0007669"/>
    <property type="project" value="TreeGrafter"/>
</dbReference>
<evidence type="ECO:0000259" key="5">
    <source>
        <dbReference type="SMART" id="SM00479"/>
    </source>
</evidence>
<dbReference type="RefSeq" id="WP_066697561.1">
    <property type="nucleotide sequence ID" value="NZ_AP018664.1"/>
</dbReference>
<dbReference type="PANTHER" id="PTHR30231">
    <property type="entry name" value="DNA POLYMERASE III SUBUNIT EPSILON"/>
    <property type="match status" value="1"/>
</dbReference>
<feature type="region of interest" description="Disordered" evidence="4">
    <location>
        <begin position="202"/>
        <end position="223"/>
    </location>
</feature>
<evidence type="ECO:0000256" key="4">
    <source>
        <dbReference type="SAM" id="MobiDB-lite"/>
    </source>
</evidence>
<sequence length="236" mass="25774">MILGYDTETTGLPDWHQPSDAPHQPHVIQIAMICQTMDGTEIDRFVSIVKPGPGAVMEPKAFEAHGITLEQAMDEGVDPVEVTDRFIDWAGKAQLMVGHNESFDRRLMRIMAARHKGFKWEPTCPNFCTLYRSKFVLNLPATPRMIATGMPGPKAPNLGECVQHFFGETLEGAHDAAVDIEASLRVMWHLINEVGVPMFKATRSTGGRPAPRRSSPARQASGDPFAAAAALLGGSK</sequence>
<name>A0A494W023_9SPHN</name>
<dbReference type="Proteomes" id="UP000279959">
    <property type="component" value="Chromosome"/>
</dbReference>
<keyword evidence="1" id="KW-0540">Nuclease</keyword>
<feature type="domain" description="Exonuclease" evidence="5">
    <location>
        <begin position="1"/>
        <end position="196"/>
    </location>
</feature>
<dbReference type="SMART" id="SM00479">
    <property type="entry name" value="EXOIII"/>
    <property type="match status" value="1"/>
</dbReference>